<dbReference type="AlphaFoldDB" id="A0A0H3J3B4"/>
<keyword evidence="4" id="KW-1185">Reference proteome</keyword>
<dbReference type="SFLD" id="SFLDG01129">
    <property type="entry name" value="C1.5:_HAD__Beta-PGM__Phosphata"/>
    <property type="match status" value="1"/>
</dbReference>
<evidence type="ECO:0000313" key="3">
    <source>
        <dbReference type="Proteomes" id="UP000028042"/>
    </source>
</evidence>
<name>A0A0H3J3B4_CLOPA</name>
<dbReference type="InterPro" id="IPR050155">
    <property type="entry name" value="HAD-like_hydrolase_sf"/>
</dbReference>
<dbReference type="PANTHER" id="PTHR43434:SF1">
    <property type="entry name" value="PHOSPHOGLYCOLATE PHOSPHATASE"/>
    <property type="match status" value="1"/>
</dbReference>
<gene>
    <name evidence="1" type="ORF">CLPA_c12020</name>
    <name evidence="2" type="ORF">CP6013_01950</name>
</gene>
<dbReference type="GeneID" id="93073387"/>
<evidence type="ECO:0000313" key="1">
    <source>
        <dbReference type="EMBL" id="AJA51290.1"/>
    </source>
</evidence>
<dbReference type="eggNOG" id="COG0546">
    <property type="taxonomic scope" value="Bacteria"/>
</dbReference>
<reference evidence="1 4" key="1">
    <citation type="journal article" date="2015" name="Genome Announc.">
        <title>Complete Genome Sequence of the Nitrogen-Fixing and Solvent-Producing Clostridium pasteurianum DSM 525.</title>
        <authorList>
            <person name="Poehlein A."/>
            <person name="Grosse-Honebrink A."/>
            <person name="Zhang Y."/>
            <person name="Minton N.P."/>
            <person name="Daniel R."/>
        </authorList>
    </citation>
    <scope>NUCLEOTIDE SEQUENCE [LARGE SCALE GENOMIC DNA]</scope>
    <source>
        <strain evidence="1">DSM 525</strain>
        <strain evidence="4">DSM 525 / ATCC 6013</strain>
    </source>
</reference>
<dbReference type="SUPFAM" id="SSF56784">
    <property type="entry name" value="HAD-like"/>
    <property type="match status" value="1"/>
</dbReference>
<protein>
    <submittedName>
        <fullName evidence="2">HAD-superfamily hydrolase, subfamily IA, variant 1</fullName>
    </submittedName>
    <submittedName>
        <fullName evidence="1">Hydrolase/phosphatase, HAD-like superfamily protein</fullName>
    </submittedName>
</protein>
<dbReference type="CDD" id="cd01427">
    <property type="entry name" value="HAD_like"/>
    <property type="match status" value="1"/>
</dbReference>
<dbReference type="InterPro" id="IPR023198">
    <property type="entry name" value="PGP-like_dom2"/>
</dbReference>
<dbReference type="Proteomes" id="UP000030905">
    <property type="component" value="Chromosome"/>
</dbReference>
<accession>A0A0H3J3B4</accession>
<dbReference type="SFLD" id="SFLDS00003">
    <property type="entry name" value="Haloacid_Dehalogenase"/>
    <property type="match status" value="1"/>
</dbReference>
<keyword evidence="1" id="KW-0378">Hydrolase</keyword>
<dbReference type="Gene3D" id="1.10.150.240">
    <property type="entry name" value="Putative phosphatase, domain 2"/>
    <property type="match status" value="1"/>
</dbReference>
<dbReference type="EMBL" id="JPGY02000001">
    <property type="protein sequence ID" value="KRU12702.1"/>
    <property type="molecule type" value="Genomic_DNA"/>
</dbReference>
<dbReference type="Gene3D" id="3.40.50.1000">
    <property type="entry name" value="HAD superfamily/HAD-like"/>
    <property type="match status" value="1"/>
</dbReference>
<dbReference type="InterPro" id="IPR041492">
    <property type="entry name" value="HAD_2"/>
</dbReference>
<dbReference type="PATRIC" id="fig|1262449.3.peg.3935"/>
<dbReference type="InterPro" id="IPR006439">
    <property type="entry name" value="HAD-SF_hydro_IA"/>
</dbReference>
<dbReference type="KEGG" id="cpae:CPAST_c12020"/>
<dbReference type="InterPro" id="IPR023214">
    <property type="entry name" value="HAD_sf"/>
</dbReference>
<dbReference type="KEGG" id="cpat:CLPA_c12020"/>
<dbReference type="Pfam" id="PF13419">
    <property type="entry name" value="HAD_2"/>
    <property type="match status" value="1"/>
</dbReference>
<dbReference type="GO" id="GO:0006281">
    <property type="term" value="P:DNA repair"/>
    <property type="evidence" value="ECO:0007669"/>
    <property type="project" value="TreeGrafter"/>
</dbReference>
<dbReference type="RefSeq" id="WP_003448078.1">
    <property type="nucleotide sequence ID" value="NZ_ANZB01000020.1"/>
</dbReference>
<proteinExistence type="predicted"/>
<sequence length="211" mass="24725">MINFDKYEVIIFDFDGVIVDSMSVRDSGFRNIFSEFDNEAVEELVRYNRKNGGLSRFHKIKYFYEEILKLNIEEELINKYAEKFTEIMKRELINPQYIIKDSVDFIKSNKGTKKMYIASGSENKELNYLCKELGISDYFIEIYGSPTHKNEIVKNILKNNKYDMSKVVLIGDSINDYEAAKVNEIDFIGYNNLSLKEFSCNYVDKFLVTMG</sequence>
<evidence type="ECO:0000313" key="2">
    <source>
        <dbReference type="EMBL" id="KRU12702.1"/>
    </source>
</evidence>
<dbReference type="Proteomes" id="UP000028042">
    <property type="component" value="Unassembled WGS sequence"/>
</dbReference>
<dbReference type="PANTHER" id="PTHR43434">
    <property type="entry name" value="PHOSPHOGLYCOLATE PHOSPHATASE"/>
    <property type="match status" value="1"/>
</dbReference>
<evidence type="ECO:0000313" key="4">
    <source>
        <dbReference type="Proteomes" id="UP000030905"/>
    </source>
</evidence>
<reference evidence="2 3" key="3">
    <citation type="journal article" name="Genome Announc.">
        <title>Improved Draft Genome Sequence of Clostridium pasteurianum Strain ATCC 6013 (DSM 525) Using a Hybrid Next-Generation Sequencing Approach.</title>
        <authorList>
            <person name="Pyne M.E."/>
            <person name="Utturkar S."/>
            <person name="Brown S.D."/>
            <person name="Moo-Young M."/>
            <person name="Chung D.A."/>
            <person name="Chou C.P."/>
        </authorList>
    </citation>
    <scope>NUCLEOTIDE SEQUENCE [LARGE SCALE GENOMIC DNA]</scope>
    <source>
        <strain evidence="2 3">ATCC 6013</strain>
    </source>
</reference>
<dbReference type="GO" id="GO:0008967">
    <property type="term" value="F:phosphoglycolate phosphatase activity"/>
    <property type="evidence" value="ECO:0007669"/>
    <property type="project" value="TreeGrafter"/>
</dbReference>
<dbReference type="NCBIfam" id="TIGR01549">
    <property type="entry name" value="HAD-SF-IA-v1"/>
    <property type="match status" value="1"/>
</dbReference>
<reference evidence="2" key="2">
    <citation type="submission" date="2015-10" db="EMBL/GenBank/DDBJ databases">
        <title>Improved Draft Genome Sequence of Clostridium pasteurianum Strain ATCC 6013 (DSM 525) Using a Hybrid Next-Generation Sequencing Approach.</title>
        <authorList>
            <person name="Pyne M.E."/>
            <person name="Utturkar S.M."/>
            <person name="Brown S.D."/>
            <person name="Moo-Young M."/>
            <person name="Chung D.A."/>
            <person name="Chou P.C."/>
        </authorList>
    </citation>
    <scope>NUCLEOTIDE SEQUENCE</scope>
    <source>
        <strain evidence="2">ATCC 6013</strain>
    </source>
</reference>
<dbReference type="InterPro" id="IPR036412">
    <property type="entry name" value="HAD-like_sf"/>
</dbReference>
<dbReference type="EMBL" id="CP009268">
    <property type="protein sequence ID" value="AJA51290.1"/>
    <property type="molecule type" value="Genomic_DNA"/>
</dbReference>
<dbReference type="GO" id="GO:0005829">
    <property type="term" value="C:cytosol"/>
    <property type="evidence" value="ECO:0007669"/>
    <property type="project" value="TreeGrafter"/>
</dbReference>
<organism evidence="1 4">
    <name type="scientific">Clostridium pasteurianum DSM 525 = ATCC 6013</name>
    <dbReference type="NCBI Taxonomy" id="1262449"/>
    <lineage>
        <taxon>Bacteria</taxon>
        <taxon>Bacillati</taxon>
        <taxon>Bacillota</taxon>
        <taxon>Clostridia</taxon>
        <taxon>Eubacteriales</taxon>
        <taxon>Clostridiaceae</taxon>
        <taxon>Clostridium</taxon>
    </lineage>
</organism>